<dbReference type="Proteomes" id="UP000887578">
    <property type="component" value="Unplaced"/>
</dbReference>
<keyword evidence="1" id="KW-1185">Reference proteome</keyword>
<reference evidence="2" key="1">
    <citation type="submission" date="2022-11" db="UniProtKB">
        <authorList>
            <consortium name="WormBaseParasite"/>
        </authorList>
    </citation>
    <scope>IDENTIFICATION</scope>
</reference>
<evidence type="ECO:0000313" key="1">
    <source>
        <dbReference type="Proteomes" id="UP000887578"/>
    </source>
</evidence>
<dbReference type="AlphaFoldDB" id="A0A914PMT0"/>
<protein>
    <submittedName>
        <fullName evidence="2">Uncharacterized protein</fullName>
    </submittedName>
</protein>
<dbReference type="WBParaSite" id="PDA_v2.g17262.t1">
    <property type="protein sequence ID" value="PDA_v2.g17262.t1"/>
    <property type="gene ID" value="PDA_v2.g17262"/>
</dbReference>
<organism evidence="1 2">
    <name type="scientific">Panagrolaimus davidi</name>
    <dbReference type="NCBI Taxonomy" id="227884"/>
    <lineage>
        <taxon>Eukaryota</taxon>
        <taxon>Metazoa</taxon>
        <taxon>Ecdysozoa</taxon>
        <taxon>Nematoda</taxon>
        <taxon>Chromadorea</taxon>
        <taxon>Rhabditida</taxon>
        <taxon>Tylenchina</taxon>
        <taxon>Panagrolaimomorpha</taxon>
        <taxon>Panagrolaimoidea</taxon>
        <taxon>Panagrolaimidae</taxon>
        <taxon>Panagrolaimus</taxon>
    </lineage>
</organism>
<name>A0A914PMT0_9BILA</name>
<proteinExistence type="predicted"/>
<sequence>MSSMKSVAFLQKPSSNCRFVNRLSPFCRRILLRRFKDDFENGKTFMSLISSLDSGGLWFSNADVVTFVETFDGGINVSNGCKKGGYGVFVISDSINCCG</sequence>
<accession>A0A914PMT0</accession>
<evidence type="ECO:0000313" key="2">
    <source>
        <dbReference type="WBParaSite" id="PDA_v2.g17262.t1"/>
    </source>
</evidence>